<evidence type="ECO:0000313" key="1">
    <source>
        <dbReference type="EMBL" id="OCR90220.1"/>
    </source>
</evidence>
<reference evidence="1 2" key="1">
    <citation type="journal article" date="2016" name="Genome Biol. Evol.">
        <title>Comparative Genomics of Campylobacter fetus from Reptiles and Mammals Reveals Divergent Evolution in Host-Associated Lineages.</title>
        <authorList>
            <person name="Gilbert M.J."/>
            <person name="Miller W.G."/>
            <person name="Yee E."/>
            <person name="Zomer A.L."/>
            <person name="van der Graaf-van Bloois L."/>
            <person name="Fitzgerald C."/>
            <person name="Forbes K.J."/>
            <person name="Meric G."/>
            <person name="Sheppard S.K."/>
            <person name="Wagenaar J.A."/>
            <person name="Duim B."/>
        </authorList>
    </citation>
    <scope>NUCLEOTIDE SEQUENCE [LARGE SCALE GENOMIC DNA]</scope>
    <source>
        <strain evidence="1 2">12S02225-3</strain>
    </source>
</reference>
<name>A0AAX0H9H1_CAMFE</name>
<dbReference type="AlphaFoldDB" id="A0AAX0H9H1"/>
<dbReference type="RefSeq" id="WP_065841124.1">
    <property type="nucleotide sequence ID" value="NZ_JAAOXI010000010.1"/>
</dbReference>
<dbReference type="Proteomes" id="UP000093100">
    <property type="component" value="Unassembled WGS sequence"/>
</dbReference>
<dbReference type="EMBL" id="LFLK01000008">
    <property type="protein sequence ID" value="OCR90220.1"/>
    <property type="molecule type" value="Genomic_DNA"/>
</dbReference>
<sequence>MLVPNFIKPFDIEEVRNEIIEEFKQKSNKLDYIPLVGDDYITLIDIFLYKLSKFIESTNVKIANNYLNFSAGDYLDELVALIDMKRHEEVKPIATVEIKVSSPTFLPKGTKFTDLKGHFAYLLEDINIGDVAAVKIEANEYFKENYETTTLEINNIYVKEITMTEPFGGFKARESDEELKERFKLALHSFSTAGSFKAYKYLVLSVEGITKTNVYQSSAGVVQIVYFSEFDLDIATGKIKEAFSEKIPLTDQVLIKPAAKINLNLNIEITLNQDYMFAEVLKNATLKLNEYFNSLDIGFTPHSSKIIEVAFDENVKSVEIKTSIPAIDRDSILILENLQITKALNA</sequence>
<proteinExistence type="predicted"/>
<evidence type="ECO:0000313" key="2">
    <source>
        <dbReference type="Proteomes" id="UP000093100"/>
    </source>
</evidence>
<comment type="caution">
    <text evidence="1">The sequence shown here is derived from an EMBL/GenBank/DDBJ whole genome shotgun (WGS) entry which is preliminary data.</text>
</comment>
<accession>A0AAX0H9H1</accession>
<gene>
    <name evidence="1" type="ORF">CFT12S02225_07575</name>
</gene>
<organism evidence="1 2">
    <name type="scientific">Campylobacter fetus subsp. testudinum</name>
    <dbReference type="NCBI Taxonomy" id="1507806"/>
    <lineage>
        <taxon>Bacteria</taxon>
        <taxon>Pseudomonadati</taxon>
        <taxon>Campylobacterota</taxon>
        <taxon>Epsilonproteobacteria</taxon>
        <taxon>Campylobacterales</taxon>
        <taxon>Campylobacteraceae</taxon>
        <taxon>Campylobacter</taxon>
    </lineage>
</organism>
<protein>
    <submittedName>
        <fullName evidence="1">Phage baseplate protein</fullName>
    </submittedName>
</protein>